<accession>A0AAP0EYX6</accession>
<keyword evidence="2" id="KW-1185">Reference proteome</keyword>
<proteinExistence type="predicted"/>
<name>A0AAP0EYX6_9MAGN</name>
<evidence type="ECO:0000313" key="1">
    <source>
        <dbReference type="EMBL" id="KAK9097599.1"/>
    </source>
</evidence>
<sequence length="65" mass="7513">MLCVVAWDRQSKIEDLRWSRWRPIICALLKEEGFMTSKDLTAACISKILQEINMFPSIRDGIALT</sequence>
<gene>
    <name evidence="1" type="ORF">Sjap_023096</name>
</gene>
<protein>
    <submittedName>
        <fullName evidence="1">Uncharacterized protein</fullName>
    </submittedName>
</protein>
<dbReference type="EMBL" id="JBBNAE010000009">
    <property type="protein sequence ID" value="KAK9097599.1"/>
    <property type="molecule type" value="Genomic_DNA"/>
</dbReference>
<evidence type="ECO:0000313" key="2">
    <source>
        <dbReference type="Proteomes" id="UP001417504"/>
    </source>
</evidence>
<dbReference type="Proteomes" id="UP001417504">
    <property type="component" value="Unassembled WGS sequence"/>
</dbReference>
<dbReference type="AlphaFoldDB" id="A0AAP0EYX6"/>
<comment type="caution">
    <text evidence="1">The sequence shown here is derived from an EMBL/GenBank/DDBJ whole genome shotgun (WGS) entry which is preliminary data.</text>
</comment>
<reference evidence="1 2" key="1">
    <citation type="submission" date="2024-01" db="EMBL/GenBank/DDBJ databases">
        <title>Genome assemblies of Stephania.</title>
        <authorList>
            <person name="Yang L."/>
        </authorList>
    </citation>
    <scope>NUCLEOTIDE SEQUENCE [LARGE SCALE GENOMIC DNA]</scope>
    <source>
        <strain evidence="1">QJT</strain>
        <tissue evidence="1">Leaf</tissue>
    </source>
</reference>
<organism evidence="1 2">
    <name type="scientific">Stephania japonica</name>
    <dbReference type="NCBI Taxonomy" id="461633"/>
    <lineage>
        <taxon>Eukaryota</taxon>
        <taxon>Viridiplantae</taxon>
        <taxon>Streptophyta</taxon>
        <taxon>Embryophyta</taxon>
        <taxon>Tracheophyta</taxon>
        <taxon>Spermatophyta</taxon>
        <taxon>Magnoliopsida</taxon>
        <taxon>Ranunculales</taxon>
        <taxon>Menispermaceae</taxon>
        <taxon>Menispermoideae</taxon>
        <taxon>Cissampelideae</taxon>
        <taxon>Stephania</taxon>
    </lineage>
</organism>